<gene>
    <name evidence="2" type="ORF">F2Q68_00035790</name>
    <name evidence="1" type="ORF">F2Q70_00031371</name>
</gene>
<sequence length="103" mass="11547">MQLLANTLGSRLRTTAGTISGDHARPSGDMPCFCNKSRLTTVVKVGDLQHVMTSPVNHDPMEALMVAPMRKTTSLMIDGGSDSGRQQWLWCKARRHERIRLKW</sequence>
<reference evidence="2" key="1">
    <citation type="submission" date="2019-12" db="EMBL/GenBank/DDBJ databases">
        <title>Genome sequencing and annotation of Brassica cretica.</title>
        <authorList>
            <person name="Studholme D.J."/>
            <person name="Sarris P.F."/>
        </authorList>
    </citation>
    <scope>NUCLEOTIDE SEQUENCE</scope>
    <source>
        <strain evidence="2">PFS-001/15</strain>
        <strain evidence="1">PFS-102/07</strain>
        <tissue evidence="2">Leaf</tissue>
    </source>
</reference>
<protein>
    <submittedName>
        <fullName evidence="2">Uncharacterized protein</fullName>
    </submittedName>
</protein>
<accession>A0A8S9H088</accession>
<dbReference type="EMBL" id="QGKW02001988">
    <property type="protein sequence ID" value="KAF2552291.1"/>
    <property type="molecule type" value="Genomic_DNA"/>
</dbReference>
<dbReference type="AlphaFoldDB" id="A0A8S9H088"/>
<evidence type="ECO:0000313" key="3">
    <source>
        <dbReference type="Proteomes" id="UP000712281"/>
    </source>
</evidence>
<organism evidence="2 3">
    <name type="scientific">Brassica cretica</name>
    <name type="common">Mustard</name>
    <dbReference type="NCBI Taxonomy" id="69181"/>
    <lineage>
        <taxon>Eukaryota</taxon>
        <taxon>Viridiplantae</taxon>
        <taxon>Streptophyta</taxon>
        <taxon>Embryophyta</taxon>
        <taxon>Tracheophyta</taxon>
        <taxon>Spermatophyta</taxon>
        <taxon>Magnoliopsida</taxon>
        <taxon>eudicotyledons</taxon>
        <taxon>Gunneridae</taxon>
        <taxon>Pentapetalae</taxon>
        <taxon>rosids</taxon>
        <taxon>malvids</taxon>
        <taxon>Brassicales</taxon>
        <taxon>Brassicaceae</taxon>
        <taxon>Brassiceae</taxon>
        <taxon>Brassica</taxon>
    </lineage>
</organism>
<evidence type="ECO:0000313" key="2">
    <source>
        <dbReference type="EMBL" id="KAF2552291.1"/>
    </source>
</evidence>
<name>A0A8S9H088_BRACR</name>
<comment type="caution">
    <text evidence="2">The sequence shown here is derived from an EMBL/GenBank/DDBJ whole genome shotgun (WGS) entry which is preliminary data.</text>
</comment>
<evidence type="ECO:0000313" key="1">
    <source>
        <dbReference type="EMBL" id="KAF2532349.1"/>
    </source>
</evidence>
<dbReference type="Proteomes" id="UP000712281">
    <property type="component" value="Unassembled WGS sequence"/>
</dbReference>
<proteinExistence type="predicted"/>
<dbReference type="EMBL" id="QGKY02002305">
    <property type="protein sequence ID" value="KAF2532349.1"/>
    <property type="molecule type" value="Genomic_DNA"/>
</dbReference>